<keyword evidence="3" id="KW-1185">Reference proteome</keyword>
<evidence type="ECO:0008006" key="4">
    <source>
        <dbReference type="Google" id="ProtNLM"/>
    </source>
</evidence>
<dbReference type="SUPFAM" id="SSF53474">
    <property type="entry name" value="alpha/beta-Hydrolases"/>
    <property type="match status" value="1"/>
</dbReference>
<feature type="chain" id="PRO_5040124499" description="Alpha/beta-hydrolase" evidence="1">
    <location>
        <begin position="17"/>
        <end position="344"/>
    </location>
</feature>
<protein>
    <recommendedName>
        <fullName evidence="4">Alpha/beta-hydrolase</fullName>
    </recommendedName>
</protein>
<dbReference type="EMBL" id="MU001502">
    <property type="protein sequence ID" value="KAF2443319.1"/>
    <property type="molecule type" value="Genomic_DNA"/>
</dbReference>
<evidence type="ECO:0000313" key="2">
    <source>
        <dbReference type="EMBL" id="KAF2443319.1"/>
    </source>
</evidence>
<dbReference type="Proteomes" id="UP000799764">
    <property type="component" value="Unassembled WGS sequence"/>
</dbReference>
<comment type="caution">
    <text evidence="2">The sequence shown here is derived from an EMBL/GenBank/DDBJ whole genome shotgun (WGS) entry which is preliminary data.</text>
</comment>
<dbReference type="OrthoDB" id="3504488at2759"/>
<proteinExistence type="predicted"/>
<sequence length="344" mass="36799">MLLSLLILALPGQSASERPHKPITLSSTGGFTIGGRTIPAPSNPNLTLSCDHGYMEYFLPLRPRKTSLVMWHSSSTQVWQNTWSGGPGFKDLFLQRDYPVYLWDGPHVGRANWPCSPTLNLPTSTDATNFLAWNFGPSYKEWWPDVRFPTHDAAAWHQATSARYIEYETKANVDLHARAAATAADSGSAGTNIVYLTNSAAGLRAQLAATLSATTNIKAIVAYESIGFVYPDSANVTAGVGGFGPYVVSGAQFRKLAAVPAVLFVWGDHRGEGFGSLAESRRVAGLINEVGGNARVVKLGEVGVRGATHVPFADLGNEDVAELLEGFLEGEGLDGYVDGEGEGE</sequence>
<accession>A0A9P4PE11</accession>
<evidence type="ECO:0000256" key="1">
    <source>
        <dbReference type="SAM" id="SignalP"/>
    </source>
</evidence>
<reference evidence="2" key="1">
    <citation type="journal article" date="2020" name="Stud. Mycol.">
        <title>101 Dothideomycetes genomes: a test case for predicting lifestyles and emergence of pathogens.</title>
        <authorList>
            <person name="Haridas S."/>
            <person name="Albert R."/>
            <person name="Binder M."/>
            <person name="Bloem J."/>
            <person name="Labutti K."/>
            <person name="Salamov A."/>
            <person name="Andreopoulos B."/>
            <person name="Baker S."/>
            <person name="Barry K."/>
            <person name="Bills G."/>
            <person name="Bluhm B."/>
            <person name="Cannon C."/>
            <person name="Castanera R."/>
            <person name="Culley D."/>
            <person name="Daum C."/>
            <person name="Ezra D."/>
            <person name="Gonzalez J."/>
            <person name="Henrissat B."/>
            <person name="Kuo A."/>
            <person name="Liang C."/>
            <person name="Lipzen A."/>
            <person name="Lutzoni F."/>
            <person name="Magnuson J."/>
            <person name="Mondo S."/>
            <person name="Nolan M."/>
            <person name="Ohm R."/>
            <person name="Pangilinan J."/>
            <person name="Park H.-J."/>
            <person name="Ramirez L."/>
            <person name="Alfaro M."/>
            <person name="Sun H."/>
            <person name="Tritt A."/>
            <person name="Yoshinaga Y."/>
            <person name="Zwiers L.-H."/>
            <person name="Turgeon B."/>
            <person name="Goodwin S."/>
            <person name="Spatafora J."/>
            <person name="Crous P."/>
            <person name="Grigoriev I."/>
        </authorList>
    </citation>
    <scope>NUCLEOTIDE SEQUENCE</scope>
    <source>
        <strain evidence="2">CBS 690.94</strain>
    </source>
</reference>
<evidence type="ECO:0000313" key="3">
    <source>
        <dbReference type="Proteomes" id="UP000799764"/>
    </source>
</evidence>
<feature type="signal peptide" evidence="1">
    <location>
        <begin position="1"/>
        <end position="16"/>
    </location>
</feature>
<dbReference type="AlphaFoldDB" id="A0A9P4PE11"/>
<name>A0A9P4PE11_9PLEO</name>
<keyword evidence="1" id="KW-0732">Signal</keyword>
<gene>
    <name evidence="2" type="ORF">P171DRAFT_414739</name>
</gene>
<dbReference type="InterPro" id="IPR029058">
    <property type="entry name" value="AB_hydrolase_fold"/>
</dbReference>
<organism evidence="2 3">
    <name type="scientific">Karstenula rhodostoma CBS 690.94</name>
    <dbReference type="NCBI Taxonomy" id="1392251"/>
    <lineage>
        <taxon>Eukaryota</taxon>
        <taxon>Fungi</taxon>
        <taxon>Dikarya</taxon>
        <taxon>Ascomycota</taxon>
        <taxon>Pezizomycotina</taxon>
        <taxon>Dothideomycetes</taxon>
        <taxon>Pleosporomycetidae</taxon>
        <taxon>Pleosporales</taxon>
        <taxon>Massarineae</taxon>
        <taxon>Didymosphaeriaceae</taxon>
        <taxon>Karstenula</taxon>
    </lineage>
</organism>
<dbReference type="Gene3D" id="3.40.50.1820">
    <property type="entry name" value="alpha/beta hydrolase"/>
    <property type="match status" value="1"/>
</dbReference>